<dbReference type="Proteomes" id="UP000887563">
    <property type="component" value="Unplaced"/>
</dbReference>
<evidence type="ECO:0000313" key="3">
    <source>
        <dbReference type="WBParaSite" id="Minc3s01010g19823"/>
    </source>
</evidence>
<keyword evidence="1" id="KW-0812">Transmembrane</keyword>
<name>A0A914M0T6_MELIC</name>
<dbReference type="PANTHER" id="PTHR34401:SF6">
    <property type="entry name" value="DUF19 DOMAIN-CONTAINING PROTEIN"/>
    <property type="match status" value="1"/>
</dbReference>
<dbReference type="AlphaFoldDB" id="A0A914M0T6"/>
<feature type="transmembrane region" description="Helical" evidence="1">
    <location>
        <begin position="12"/>
        <end position="30"/>
    </location>
</feature>
<protein>
    <submittedName>
        <fullName evidence="3">Uncharacterized protein</fullName>
    </submittedName>
</protein>
<sequence>MQVFCRSFRNTFLWLNFIFSFVLLTSQIELSDRKDIISSSTNTASASLIRQCSCTEESICINSFKNQVHDCFNTCWTQDVQIKALSANPEHLKKCFTNKTLLDKFINCLKKTHQTCVSVKNGPQIPRSNLEKLLGAGEKRLKSQVQAFMQEMSLENQKLVQSAVNIGMCVKGCLIQRDKQDSCFDHSGCHPKLEEQLIGPIIKRCGRKVGWKKDLGEVCDCVTNAGFISVKPYCMLLHGHSNK</sequence>
<organism evidence="2 3">
    <name type="scientific">Meloidogyne incognita</name>
    <name type="common">Southern root-knot nematode worm</name>
    <name type="synonym">Oxyuris incognita</name>
    <dbReference type="NCBI Taxonomy" id="6306"/>
    <lineage>
        <taxon>Eukaryota</taxon>
        <taxon>Metazoa</taxon>
        <taxon>Ecdysozoa</taxon>
        <taxon>Nematoda</taxon>
        <taxon>Chromadorea</taxon>
        <taxon>Rhabditida</taxon>
        <taxon>Tylenchina</taxon>
        <taxon>Tylenchomorpha</taxon>
        <taxon>Tylenchoidea</taxon>
        <taxon>Meloidogynidae</taxon>
        <taxon>Meloidogyninae</taxon>
        <taxon>Meloidogyne</taxon>
        <taxon>Meloidogyne incognita group</taxon>
    </lineage>
</organism>
<evidence type="ECO:0000313" key="2">
    <source>
        <dbReference type="Proteomes" id="UP000887563"/>
    </source>
</evidence>
<proteinExistence type="predicted"/>
<evidence type="ECO:0000256" key="1">
    <source>
        <dbReference type="SAM" id="Phobius"/>
    </source>
</evidence>
<dbReference type="WBParaSite" id="Minc3s01010g19823">
    <property type="protein sequence ID" value="Minc3s01010g19823"/>
    <property type="gene ID" value="Minc3s01010g19823"/>
</dbReference>
<reference evidence="3" key="1">
    <citation type="submission" date="2022-11" db="UniProtKB">
        <authorList>
            <consortium name="WormBaseParasite"/>
        </authorList>
    </citation>
    <scope>IDENTIFICATION</scope>
</reference>
<keyword evidence="1" id="KW-0472">Membrane</keyword>
<keyword evidence="1" id="KW-1133">Transmembrane helix</keyword>
<accession>A0A914M0T6</accession>
<dbReference type="PANTHER" id="PTHR34401">
    <property type="entry name" value="PROTEIN CBG12388-RELATED"/>
    <property type="match status" value="1"/>
</dbReference>
<keyword evidence="2" id="KW-1185">Reference proteome</keyword>